<protein>
    <submittedName>
        <fullName evidence="1">Uncharacterized protein</fullName>
    </submittedName>
</protein>
<keyword evidence="2" id="KW-1185">Reference proteome</keyword>
<evidence type="ECO:0000313" key="1">
    <source>
        <dbReference type="EMBL" id="OMJ80920.1"/>
    </source>
</evidence>
<dbReference type="EMBL" id="MPUH01000402">
    <property type="protein sequence ID" value="OMJ80920.1"/>
    <property type="molecule type" value="Genomic_DNA"/>
</dbReference>
<dbReference type="AlphaFoldDB" id="A0A1R2BVX3"/>
<reference evidence="1 2" key="1">
    <citation type="submission" date="2016-11" db="EMBL/GenBank/DDBJ databases">
        <title>The macronuclear genome of Stentor coeruleus: a giant cell with tiny introns.</title>
        <authorList>
            <person name="Slabodnick M."/>
            <person name="Ruby J.G."/>
            <person name="Reiff S.B."/>
            <person name="Swart E.C."/>
            <person name="Gosai S."/>
            <person name="Prabakaran S."/>
            <person name="Witkowska E."/>
            <person name="Larue G.E."/>
            <person name="Fisher S."/>
            <person name="Freeman R.M."/>
            <person name="Gunawardena J."/>
            <person name="Chu W."/>
            <person name="Stover N.A."/>
            <person name="Gregory B.D."/>
            <person name="Nowacki M."/>
            <person name="Derisi J."/>
            <person name="Roy S.W."/>
            <person name="Marshall W.F."/>
            <person name="Sood P."/>
        </authorList>
    </citation>
    <scope>NUCLEOTIDE SEQUENCE [LARGE SCALE GENOMIC DNA]</scope>
    <source>
        <strain evidence="1">WM001</strain>
    </source>
</reference>
<comment type="caution">
    <text evidence="1">The sequence shown here is derived from an EMBL/GenBank/DDBJ whole genome shotgun (WGS) entry which is preliminary data.</text>
</comment>
<proteinExistence type="predicted"/>
<organism evidence="1 2">
    <name type="scientific">Stentor coeruleus</name>
    <dbReference type="NCBI Taxonomy" id="5963"/>
    <lineage>
        <taxon>Eukaryota</taxon>
        <taxon>Sar</taxon>
        <taxon>Alveolata</taxon>
        <taxon>Ciliophora</taxon>
        <taxon>Postciliodesmatophora</taxon>
        <taxon>Heterotrichea</taxon>
        <taxon>Heterotrichida</taxon>
        <taxon>Stentoridae</taxon>
        <taxon>Stentor</taxon>
    </lineage>
</organism>
<accession>A0A1R2BVX3</accession>
<sequence length="130" mass="15209">MHYLKKYNGPDTLFSNQMVLRVYKSNSYLLTDGFFSIESRGLVPMEQNTFIRVKKWKILLDVENIVLELVEWENLGVESMSDFQIKPLKTEVQIKALMIPAFRIQVRSSLTEVPIHDILEMASQFGDYNF</sequence>
<name>A0A1R2BVX3_9CILI</name>
<evidence type="ECO:0000313" key="2">
    <source>
        <dbReference type="Proteomes" id="UP000187209"/>
    </source>
</evidence>
<gene>
    <name evidence="1" type="ORF">SteCoe_18729</name>
</gene>
<dbReference type="Proteomes" id="UP000187209">
    <property type="component" value="Unassembled WGS sequence"/>
</dbReference>
<dbReference type="OrthoDB" id="10446589at2759"/>